<dbReference type="Gene3D" id="1.25.40.240">
    <property type="entry name" value="Ku, C-terminal domain"/>
    <property type="match status" value="1"/>
</dbReference>
<keyword evidence="5" id="KW-0378">Hydrolase</keyword>
<evidence type="ECO:0000256" key="11">
    <source>
        <dbReference type="ARBA" id="ARBA00023242"/>
    </source>
</evidence>
<dbReference type="Pfam" id="PF08785">
    <property type="entry name" value="Ku_PK_bind"/>
    <property type="match status" value="1"/>
</dbReference>
<feature type="signal peptide" evidence="13">
    <location>
        <begin position="1"/>
        <end position="23"/>
    </location>
</feature>
<dbReference type="GO" id="GO:0006310">
    <property type="term" value="P:DNA recombination"/>
    <property type="evidence" value="ECO:0007669"/>
    <property type="project" value="UniProtKB-KW"/>
</dbReference>
<dbReference type="SUPFAM" id="SSF101420">
    <property type="entry name" value="C-terminal domain of Ku80"/>
    <property type="match status" value="1"/>
</dbReference>
<keyword evidence="16" id="KW-1185">Reference proteome</keyword>
<dbReference type="FunFam" id="1.25.40.240:FF:000004">
    <property type="entry name" value="KU80 protein, putative"/>
    <property type="match status" value="1"/>
</dbReference>
<dbReference type="SUPFAM" id="SSF53300">
    <property type="entry name" value="vWA-like"/>
    <property type="match status" value="1"/>
</dbReference>
<evidence type="ECO:0000256" key="5">
    <source>
        <dbReference type="ARBA" id="ARBA00022801"/>
    </source>
</evidence>
<evidence type="ECO:0000256" key="13">
    <source>
        <dbReference type="SAM" id="SignalP"/>
    </source>
</evidence>
<dbReference type="GO" id="GO:0006303">
    <property type="term" value="P:double-strand break repair via nonhomologous end joining"/>
    <property type="evidence" value="ECO:0007669"/>
    <property type="project" value="InterPro"/>
</dbReference>
<dbReference type="CDD" id="cd00873">
    <property type="entry name" value="KU80"/>
    <property type="match status" value="1"/>
</dbReference>
<keyword evidence="7" id="KW-0067">ATP-binding</keyword>
<evidence type="ECO:0000256" key="8">
    <source>
        <dbReference type="ARBA" id="ARBA00023125"/>
    </source>
</evidence>
<dbReference type="InterPro" id="IPR036465">
    <property type="entry name" value="vWFA_dom_sf"/>
</dbReference>
<dbReference type="InterPro" id="IPR024193">
    <property type="entry name" value="Ku80"/>
</dbReference>
<dbReference type="SMART" id="SM00559">
    <property type="entry name" value="Ku78"/>
    <property type="match status" value="1"/>
</dbReference>
<comment type="subcellular location">
    <subcellularLocation>
        <location evidence="1">Nucleus</location>
    </subcellularLocation>
</comment>
<dbReference type="GO" id="GO:0003684">
    <property type="term" value="F:damaged DNA binding"/>
    <property type="evidence" value="ECO:0007669"/>
    <property type="project" value="InterPro"/>
</dbReference>
<evidence type="ECO:0000256" key="12">
    <source>
        <dbReference type="SAM" id="MobiDB-lite"/>
    </source>
</evidence>
<gene>
    <name evidence="15" type="ORF">LtaPh_3004000</name>
</gene>
<keyword evidence="6" id="KW-0347">Helicase</keyword>
<evidence type="ECO:0000256" key="3">
    <source>
        <dbReference type="ARBA" id="ARBA00022741"/>
    </source>
</evidence>
<comment type="caution">
    <text evidence="15">The sequence shown here is derived from an EMBL/GenBank/DDBJ whole genome shotgun (WGS) entry which is preliminary data.</text>
</comment>
<dbReference type="Pfam" id="PF03731">
    <property type="entry name" value="Ku_N"/>
    <property type="match status" value="1"/>
</dbReference>
<evidence type="ECO:0000256" key="2">
    <source>
        <dbReference type="ARBA" id="ARBA00007726"/>
    </source>
</evidence>
<accession>A0A640KMP4</accession>
<evidence type="ECO:0000256" key="7">
    <source>
        <dbReference type="ARBA" id="ARBA00022840"/>
    </source>
</evidence>
<dbReference type="GO" id="GO:0016787">
    <property type="term" value="F:hydrolase activity"/>
    <property type="evidence" value="ECO:0007669"/>
    <property type="project" value="UniProtKB-KW"/>
</dbReference>
<dbReference type="Gene3D" id="2.40.290.10">
    <property type="match status" value="1"/>
</dbReference>
<dbReference type="OrthoDB" id="30826at2759"/>
<dbReference type="GO" id="GO:0042162">
    <property type="term" value="F:telomeric DNA binding"/>
    <property type="evidence" value="ECO:0007669"/>
    <property type="project" value="InterPro"/>
</dbReference>
<keyword evidence="4" id="KW-0227">DNA damage</keyword>
<evidence type="ECO:0000313" key="16">
    <source>
        <dbReference type="Proteomes" id="UP000419144"/>
    </source>
</evidence>
<dbReference type="PANTHER" id="PTHR12604">
    <property type="entry name" value="KU AUTOANTIGEN DNA HELICASE"/>
    <property type="match status" value="1"/>
</dbReference>
<comment type="similarity">
    <text evidence="2">Belongs to the ku80 family.</text>
</comment>
<dbReference type="VEuPathDB" id="TriTrypDB:LtaPh_3004000"/>
<keyword evidence="11" id="KW-0539">Nucleus</keyword>
<evidence type="ECO:0000256" key="6">
    <source>
        <dbReference type="ARBA" id="ARBA00022806"/>
    </source>
</evidence>
<evidence type="ECO:0000313" key="15">
    <source>
        <dbReference type="EMBL" id="GET90618.1"/>
    </source>
</evidence>
<proteinExistence type="inferred from homology"/>
<dbReference type="GO" id="GO:0043564">
    <property type="term" value="C:Ku70:Ku80 complex"/>
    <property type="evidence" value="ECO:0007669"/>
    <property type="project" value="InterPro"/>
</dbReference>
<name>A0A640KMP4_LEITA</name>
<dbReference type="Gene3D" id="3.40.50.410">
    <property type="entry name" value="von Willebrand factor, type A domain"/>
    <property type="match status" value="1"/>
</dbReference>
<keyword evidence="13" id="KW-0732">Signal</keyword>
<feature type="compositionally biased region" description="Polar residues" evidence="12">
    <location>
        <begin position="616"/>
        <end position="632"/>
    </location>
</feature>
<feature type="domain" description="Ku" evidence="14">
    <location>
        <begin position="300"/>
        <end position="440"/>
    </location>
</feature>
<dbReference type="PANTHER" id="PTHR12604:SF4">
    <property type="entry name" value="X-RAY REPAIR CROSS-COMPLEMENTING PROTEIN 5"/>
    <property type="match status" value="1"/>
</dbReference>
<dbReference type="GO" id="GO:0000723">
    <property type="term" value="P:telomere maintenance"/>
    <property type="evidence" value="ECO:0007669"/>
    <property type="project" value="InterPro"/>
</dbReference>
<dbReference type="Proteomes" id="UP000419144">
    <property type="component" value="Unassembled WGS sequence"/>
</dbReference>
<keyword evidence="9" id="KW-0233">DNA recombination</keyword>
<dbReference type="Pfam" id="PF02735">
    <property type="entry name" value="Ku"/>
    <property type="match status" value="1"/>
</dbReference>
<dbReference type="InterPro" id="IPR005161">
    <property type="entry name" value="Ku_N"/>
</dbReference>
<sequence length="798" mass="85688">MPKGAAVLLLDITLPSAAALAEACNLCDRILTSKMMYAPSDEVAVILAGTESSRSALYEKSEHTRYNYITVAAELAPATTQTLAPISGIRTGAAVLSDGATARRSMSEAYDFVDALRVALAVLQARTSHKKYTRCIYFLTDARQEVRHKDDLLPLSDALRNDQVALVVIGFDFQALPAGVDSQEDIDEASTGDAGAWAGLDTKAQNERILAALCTELGPPSALVSPAEALASLSLLRCRRIRQQPMLKVALRIGDVRIATQLFTLTQEERLPALRRSTQDGADVVQVIEYVALGGAEEQPCTLAKEERVEAFFLGVDRISCSEADRETMRIKGPRALEAIGFVGESEVEPYLLMGGARVLLPLAGDHAGQRGFNALVDAMASSCKAMLVRLVRTTDAAPSLCVCFARTAGSSAEQRHLVLASLPFAEDVRPLRFSEYPEVQFSAAEEQLMDDLIDGLSVGASVLAPHHTFSPLLQQYYAVLQAKLSSMNASAANGNAKVTLSEPAVPELLPMLRGTCTDFFAEGSEVHEAMLAHCSALASCASAFPYEDEVDALLPGSKDVSGKGRSWYQDLTTTPSLMSTRARSPLSASRGSDGAPSTIAAAILRGASHGEEVNETSTGSHATSDTNSTSTVPHDTIIGGVSCAITTADPVDDFSTIVQHPGVSEAQLNKAKDDLSDVIWELLRGSIKDALYRKCIACVLSLRQFCVMQDDAVYYNSFLLKLEVVAQQYGHYSNFWVPYVVERKGGANVGPITAQECKSATLPDDTAARAFLEKGRLDPVIAFDDMSDEDDWLADIQ</sequence>
<keyword evidence="8" id="KW-0238">DNA-binding</keyword>
<keyword evidence="10" id="KW-0234">DNA repair</keyword>
<feature type="chain" id="PRO_5024833584" evidence="13">
    <location>
        <begin position="24"/>
        <end position="798"/>
    </location>
</feature>
<feature type="region of interest" description="Disordered" evidence="12">
    <location>
        <begin position="611"/>
        <end position="632"/>
    </location>
</feature>
<dbReference type="FunFam" id="3.40.50.410:FF:000146">
    <property type="entry name" value="ATP-dependent DNA helicase II subunit 2"/>
    <property type="match status" value="1"/>
</dbReference>
<reference evidence="15" key="1">
    <citation type="submission" date="2019-11" db="EMBL/GenBank/DDBJ databases">
        <title>Leishmania tarentolae CDS.</title>
        <authorList>
            <person name="Goto Y."/>
            <person name="Yamagishi J."/>
        </authorList>
    </citation>
    <scope>NUCLEOTIDE SEQUENCE [LARGE SCALE GENOMIC DNA]</scope>
    <source>
        <strain evidence="15">Parrot Tar II</strain>
    </source>
</reference>
<evidence type="ECO:0000256" key="4">
    <source>
        <dbReference type="ARBA" id="ARBA00022763"/>
    </source>
</evidence>
<evidence type="ECO:0000259" key="14">
    <source>
        <dbReference type="SMART" id="SM00559"/>
    </source>
</evidence>
<keyword evidence="3" id="KW-0547">Nucleotide-binding</keyword>
<protein>
    <submittedName>
        <fullName evidence="15">Ku80 protein, putative</fullName>
    </submittedName>
</protein>
<dbReference type="GO" id="GO:0003690">
    <property type="term" value="F:double-stranded DNA binding"/>
    <property type="evidence" value="ECO:0007669"/>
    <property type="project" value="TreeGrafter"/>
</dbReference>
<dbReference type="GO" id="GO:0004386">
    <property type="term" value="F:helicase activity"/>
    <property type="evidence" value="ECO:0007669"/>
    <property type="project" value="UniProtKB-KW"/>
</dbReference>
<evidence type="ECO:0000256" key="10">
    <source>
        <dbReference type="ARBA" id="ARBA00023204"/>
    </source>
</evidence>
<dbReference type="EMBL" id="BLBS01000042">
    <property type="protein sequence ID" value="GET90618.1"/>
    <property type="molecule type" value="Genomic_DNA"/>
</dbReference>
<dbReference type="SUPFAM" id="SSF100939">
    <property type="entry name" value="SPOC domain-like"/>
    <property type="match status" value="1"/>
</dbReference>
<dbReference type="InterPro" id="IPR006164">
    <property type="entry name" value="DNA_bd_Ku70/Ku80"/>
</dbReference>
<dbReference type="InterPro" id="IPR016194">
    <property type="entry name" value="SPOC-like_C_dom_sf"/>
</dbReference>
<dbReference type="GO" id="GO:0005524">
    <property type="term" value="F:ATP binding"/>
    <property type="evidence" value="ECO:0007669"/>
    <property type="project" value="UniProtKB-KW"/>
</dbReference>
<organism evidence="15 16">
    <name type="scientific">Leishmania tarentolae</name>
    <name type="common">Sauroleishmania tarentolae</name>
    <dbReference type="NCBI Taxonomy" id="5689"/>
    <lineage>
        <taxon>Eukaryota</taxon>
        <taxon>Discoba</taxon>
        <taxon>Euglenozoa</taxon>
        <taxon>Kinetoplastea</taxon>
        <taxon>Metakinetoplastina</taxon>
        <taxon>Trypanosomatida</taxon>
        <taxon>Trypanosomatidae</taxon>
        <taxon>Leishmaniinae</taxon>
        <taxon>Leishmania</taxon>
        <taxon>lizard Leishmania</taxon>
    </lineage>
</organism>
<dbReference type="InterPro" id="IPR014893">
    <property type="entry name" value="Ku_PK_bind"/>
</dbReference>
<evidence type="ECO:0000256" key="1">
    <source>
        <dbReference type="ARBA" id="ARBA00004123"/>
    </source>
</evidence>
<dbReference type="AlphaFoldDB" id="A0A640KMP4"/>
<evidence type="ECO:0000256" key="9">
    <source>
        <dbReference type="ARBA" id="ARBA00023172"/>
    </source>
</evidence>
<dbReference type="InterPro" id="IPR036494">
    <property type="entry name" value="Ku_C_sf"/>
</dbReference>